<evidence type="ECO:0000313" key="1">
    <source>
        <dbReference type="EMBL" id="CAL1272741.1"/>
    </source>
</evidence>
<organism evidence="1 2">
    <name type="scientific">Larinioides sclopetarius</name>
    <dbReference type="NCBI Taxonomy" id="280406"/>
    <lineage>
        <taxon>Eukaryota</taxon>
        <taxon>Metazoa</taxon>
        <taxon>Ecdysozoa</taxon>
        <taxon>Arthropoda</taxon>
        <taxon>Chelicerata</taxon>
        <taxon>Arachnida</taxon>
        <taxon>Araneae</taxon>
        <taxon>Araneomorphae</taxon>
        <taxon>Entelegynae</taxon>
        <taxon>Araneoidea</taxon>
        <taxon>Araneidae</taxon>
        <taxon>Larinioides</taxon>
    </lineage>
</organism>
<dbReference type="EMBL" id="CAXIEN010000063">
    <property type="protein sequence ID" value="CAL1272741.1"/>
    <property type="molecule type" value="Genomic_DNA"/>
</dbReference>
<accession>A0AAV1ZLW7</accession>
<sequence length="96" mass="10996">MDCQDINFNLEPGEESLNLASLISFNYDVASDIPVQELSYDLNSVPELTDLSFWSKPESDQVRFFLNQSLVLNASCEQQIFCLKHLLKRMIQGYST</sequence>
<comment type="caution">
    <text evidence="1">The sequence shown here is derived from an EMBL/GenBank/DDBJ whole genome shotgun (WGS) entry which is preliminary data.</text>
</comment>
<reference evidence="1 2" key="1">
    <citation type="submission" date="2024-04" db="EMBL/GenBank/DDBJ databases">
        <authorList>
            <person name="Rising A."/>
            <person name="Reimegard J."/>
            <person name="Sonavane S."/>
            <person name="Akerstrom W."/>
            <person name="Nylinder S."/>
            <person name="Hedman E."/>
            <person name="Kallberg Y."/>
        </authorList>
    </citation>
    <scope>NUCLEOTIDE SEQUENCE [LARGE SCALE GENOMIC DNA]</scope>
</reference>
<protein>
    <submittedName>
        <fullName evidence="1">Uncharacterized protein</fullName>
    </submittedName>
</protein>
<name>A0AAV1ZLW7_9ARAC</name>
<dbReference type="Proteomes" id="UP001497382">
    <property type="component" value="Unassembled WGS sequence"/>
</dbReference>
<gene>
    <name evidence="1" type="ORF">LARSCL_LOCUS6559</name>
</gene>
<evidence type="ECO:0000313" key="2">
    <source>
        <dbReference type="Proteomes" id="UP001497382"/>
    </source>
</evidence>
<proteinExistence type="predicted"/>
<dbReference type="AlphaFoldDB" id="A0AAV1ZLW7"/>
<keyword evidence="2" id="KW-1185">Reference proteome</keyword>